<proteinExistence type="predicted"/>
<evidence type="ECO:0000313" key="1">
    <source>
        <dbReference type="EMBL" id="VCU10842.1"/>
    </source>
</evidence>
<evidence type="ECO:0008006" key="3">
    <source>
        <dbReference type="Google" id="ProtNLM"/>
    </source>
</evidence>
<organism evidence="1 2">
    <name type="scientific">Rhodoplanes serenus</name>
    <dbReference type="NCBI Taxonomy" id="200615"/>
    <lineage>
        <taxon>Bacteria</taxon>
        <taxon>Pseudomonadati</taxon>
        <taxon>Pseudomonadota</taxon>
        <taxon>Alphaproteobacteria</taxon>
        <taxon>Hyphomicrobiales</taxon>
        <taxon>Nitrobacteraceae</taxon>
        <taxon>Rhodoplanes</taxon>
    </lineage>
</organism>
<evidence type="ECO:0000313" key="2">
    <source>
        <dbReference type="Proteomes" id="UP000289200"/>
    </source>
</evidence>
<dbReference type="Proteomes" id="UP000289200">
    <property type="component" value="Unassembled WGS sequence"/>
</dbReference>
<dbReference type="AlphaFoldDB" id="A0A327KHV1"/>
<gene>
    <name evidence="1" type="ORF">RHODGE_RHODGE_04407</name>
</gene>
<dbReference type="OrthoDB" id="8420594at2"/>
<dbReference type="InterPro" id="IPR021233">
    <property type="entry name" value="DUF2783"/>
</dbReference>
<dbReference type="RefSeq" id="WP_111383280.1">
    <property type="nucleotide sequence ID" value="NZ_NPEW01000002.1"/>
</dbReference>
<keyword evidence="2" id="KW-1185">Reference proteome</keyword>
<comment type="caution">
    <text evidence="1">The sequence shown here is derived from an EMBL/GenBank/DDBJ whole genome shotgun (WGS) entry which is preliminary data.</text>
</comment>
<dbReference type="EMBL" id="UWOC01000192">
    <property type="protein sequence ID" value="VCU10842.1"/>
    <property type="molecule type" value="Genomic_DNA"/>
</dbReference>
<name>A0A327KHV1_9BRAD</name>
<reference evidence="2" key="1">
    <citation type="submission" date="2018-10" db="EMBL/GenBank/DDBJ databases">
        <authorList>
            <person name="Peiro R."/>
            <person name="Begona"/>
            <person name="Cbmso G."/>
            <person name="Lopez M."/>
            <person name="Gonzalez S."/>
            <person name="Sacristan E."/>
            <person name="Castillo E."/>
        </authorList>
    </citation>
    <scope>NUCLEOTIDE SEQUENCE [LARGE SCALE GENOMIC DNA]</scope>
</reference>
<sequence>MRLDPNLEDPDGFYAALVAAAEGLTETQSQDLALRLVFLLANQVGAKAALDACIDEAARPYRKDSTHG</sequence>
<accession>A0A327KHV1</accession>
<dbReference type="Pfam" id="PF10932">
    <property type="entry name" value="DUF2783"/>
    <property type="match status" value="1"/>
</dbReference>
<protein>
    <recommendedName>
        <fullName evidence="3">DUF2783 domain-containing protein</fullName>
    </recommendedName>
</protein>